<evidence type="ECO:0000256" key="8">
    <source>
        <dbReference type="ARBA" id="ARBA00076355"/>
    </source>
</evidence>
<dbReference type="FunCoup" id="B3S784">
    <property type="interactions" value="411"/>
</dbReference>
<dbReference type="Pfam" id="PF09341">
    <property type="entry name" value="Pcc1"/>
    <property type="match status" value="1"/>
</dbReference>
<dbReference type="OMA" id="HAKIAYR"/>
<protein>
    <recommendedName>
        <fullName evidence="8">L antigen family member 3</fullName>
    </recommendedName>
</protein>
<sequence length="75" mass="8389">LTVPFPDSKTAAIAYRTLTVDKEPKRSSAVKNLQLNDNQLLVQFNSPDPRSLRVGVNSFLDLLKLTVETIEQFGE</sequence>
<evidence type="ECO:0000256" key="3">
    <source>
        <dbReference type="ARBA" id="ARBA00007073"/>
    </source>
</evidence>
<dbReference type="PANTHER" id="PTHR31283:SF5">
    <property type="entry name" value="EKC_KEOPS COMPLEX SUBUNIT LAGE3"/>
    <property type="match status" value="1"/>
</dbReference>
<gene>
    <name evidence="9" type="ORF">TRIADDRAFT_30453</name>
</gene>
<evidence type="ECO:0000256" key="7">
    <source>
        <dbReference type="ARBA" id="ARBA00053047"/>
    </source>
</evidence>
<evidence type="ECO:0000256" key="2">
    <source>
        <dbReference type="ARBA" id="ARBA00004496"/>
    </source>
</evidence>
<evidence type="ECO:0000256" key="1">
    <source>
        <dbReference type="ARBA" id="ARBA00004123"/>
    </source>
</evidence>
<evidence type="ECO:0000256" key="4">
    <source>
        <dbReference type="ARBA" id="ARBA00022490"/>
    </source>
</evidence>
<dbReference type="OrthoDB" id="10025739at2759"/>
<dbReference type="GO" id="GO:0005737">
    <property type="term" value="C:cytoplasm"/>
    <property type="evidence" value="ECO:0007669"/>
    <property type="project" value="UniProtKB-SubCell"/>
</dbReference>
<dbReference type="GO" id="GO:0000408">
    <property type="term" value="C:EKC/KEOPS complex"/>
    <property type="evidence" value="ECO:0000318"/>
    <property type="project" value="GO_Central"/>
</dbReference>
<dbReference type="GeneID" id="6757251"/>
<dbReference type="GO" id="GO:0008033">
    <property type="term" value="P:tRNA processing"/>
    <property type="evidence" value="ECO:0007669"/>
    <property type="project" value="UniProtKB-KW"/>
</dbReference>
<dbReference type="EMBL" id="DS985253">
    <property type="protein sequence ID" value="EDV21527.1"/>
    <property type="molecule type" value="Genomic_DNA"/>
</dbReference>
<organism evidence="9 10">
    <name type="scientific">Trichoplax adhaerens</name>
    <name type="common">Trichoplax reptans</name>
    <dbReference type="NCBI Taxonomy" id="10228"/>
    <lineage>
        <taxon>Eukaryota</taxon>
        <taxon>Metazoa</taxon>
        <taxon>Placozoa</taxon>
        <taxon>Uniplacotomia</taxon>
        <taxon>Trichoplacea</taxon>
        <taxon>Trichoplacidae</taxon>
        <taxon>Trichoplax</taxon>
    </lineage>
</organism>
<dbReference type="CTD" id="6757251"/>
<dbReference type="PhylomeDB" id="B3S784"/>
<dbReference type="eggNOG" id="ENOG502SBSA">
    <property type="taxonomic scope" value="Eukaryota"/>
</dbReference>
<dbReference type="STRING" id="10228.B3S784"/>
<comment type="function">
    <text evidence="7">Component of the EKC/KEOPS complex that is required for the formation of a threonylcarbamoyl group on adenosine at position 37 (t(6)A37) in tRNAs that read codons beginning with adenine. The complex is probably involved in the transfer of the threonylcarbamoyl moiety of threonylcarbamoyl-AMP (TC-AMP) to the N6 group of A37. LAGE3 functions as a dimerization module for the complex.</text>
</comment>
<dbReference type="GO" id="GO:0070525">
    <property type="term" value="P:tRNA threonylcarbamoyladenosine metabolic process"/>
    <property type="evidence" value="ECO:0000318"/>
    <property type="project" value="GO_Central"/>
</dbReference>
<reference evidence="9 10" key="1">
    <citation type="journal article" date="2008" name="Nature">
        <title>The Trichoplax genome and the nature of placozoans.</title>
        <authorList>
            <person name="Srivastava M."/>
            <person name="Begovic E."/>
            <person name="Chapman J."/>
            <person name="Putnam N.H."/>
            <person name="Hellsten U."/>
            <person name="Kawashima T."/>
            <person name="Kuo A."/>
            <person name="Mitros T."/>
            <person name="Salamov A."/>
            <person name="Carpenter M.L."/>
            <person name="Signorovitch A.Y."/>
            <person name="Moreno M.A."/>
            <person name="Kamm K."/>
            <person name="Grimwood J."/>
            <person name="Schmutz J."/>
            <person name="Shapiro H."/>
            <person name="Grigoriev I.V."/>
            <person name="Buss L.W."/>
            <person name="Schierwater B."/>
            <person name="Dellaporta S.L."/>
            <person name="Rokhsar D.S."/>
        </authorList>
    </citation>
    <scope>NUCLEOTIDE SEQUENCE [LARGE SCALE GENOMIC DNA]</scope>
    <source>
        <strain evidence="9 10">Grell-BS-1999</strain>
    </source>
</reference>
<dbReference type="InParanoid" id="B3S784"/>
<dbReference type="HOGENOM" id="CLU_113770_6_0_1"/>
<dbReference type="InterPro" id="IPR015419">
    <property type="entry name" value="CTAG/Pcc1"/>
</dbReference>
<dbReference type="GO" id="GO:0005634">
    <property type="term" value="C:nucleus"/>
    <property type="evidence" value="ECO:0007669"/>
    <property type="project" value="UniProtKB-SubCell"/>
</dbReference>
<dbReference type="PANTHER" id="PTHR31283">
    <property type="entry name" value="EKC/KEOPS COMPLEX SUBUNIT PCC1 FAMILY MEMBER"/>
    <property type="match status" value="1"/>
</dbReference>
<accession>B3S784</accession>
<dbReference type="Proteomes" id="UP000009022">
    <property type="component" value="Unassembled WGS sequence"/>
</dbReference>
<keyword evidence="5" id="KW-0819">tRNA processing</keyword>
<comment type="subcellular location">
    <subcellularLocation>
        <location evidence="2">Cytoplasm</location>
    </subcellularLocation>
    <subcellularLocation>
        <location evidence="1">Nucleus</location>
    </subcellularLocation>
</comment>
<evidence type="ECO:0000256" key="6">
    <source>
        <dbReference type="ARBA" id="ARBA00023242"/>
    </source>
</evidence>
<keyword evidence="4" id="KW-0963">Cytoplasm</keyword>
<evidence type="ECO:0000313" key="10">
    <source>
        <dbReference type="Proteomes" id="UP000009022"/>
    </source>
</evidence>
<feature type="non-terminal residue" evidence="9">
    <location>
        <position position="1"/>
    </location>
</feature>
<dbReference type="KEGG" id="tad:TRIADDRAFT_30453"/>
<keyword evidence="6" id="KW-0539">Nucleus</keyword>
<evidence type="ECO:0000256" key="5">
    <source>
        <dbReference type="ARBA" id="ARBA00022694"/>
    </source>
</evidence>
<dbReference type="Gene3D" id="3.30.310.50">
    <property type="entry name" value="Alpha-D-phosphohexomutase, C-terminal domain"/>
    <property type="match status" value="1"/>
</dbReference>
<dbReference type="NCBIfam" id="NF011470">
    <property type="entry name" value="PRK14887.1"/>
    <property type="match status" value="1"/>
</dbReference>
<proteinExistence type="inferred from homology"/>
<evidence type="ECO:0000313" key="9">
    <source>
        <dbReference type="EMBL" id="EDV21527.1"/>
    </source>
</evidence>
<comment type="similarity">
    <text evidence="3">Belongs to the CTAG/PCC1 family.</text>
</comment>
<keyword evidence="10" id="KW-1185">Reference proteome</keyword>
<dbReference type="FunFam" id="3.30.310.50:FF:000005">
    <property type="entry name" value="L antigen family member 3"/>
    <property type="match status" value="1"/>
</dbReference>
<dbReference type="RefSeq" id="XP_002116127.1">
    <property type="nucleotide sequence ID" value="XM_002116091.1"/>
</dbReference>
<dbReference type="AlphaFoldDB" id="B3S784"/>
<name>B3S784_TRIAD</name>